<keyword evidence="3 7" id="KW-0812">Transmembrane</keyword>
<keyword evidence="2" id="KW-0645">Protease</keyword>
<keyword evidence="5 7" id="KW-1133">Transmembrane helix</keyword>
<protein>
    <submittedName>
        <fullName evidence="8">Unannotated protein</fullName>
    </submittedName>
</protein>
<dbReference type="PANTHER" id="PTHR33695">
    <property type="entry name" value="LIPOPROTEIN SIGNAL PEPTIDASE"/>
    <property type="match status" value="1"/>
</dbReference>
<dbReference type="InterPro" id="IPR001872">
    <property type="entry name" value="Peptidase_A8"/>
</dbReference>
<dbReference type="EMBL" id="CAFBMZ010000041">
    <property type="protein sequence ID" value="CAB4926575.1"/>
    <property type="molecule type" value="Genomic_DNA"/>
</dbReference>
<evidence type="ECO:0000256" key="1">
    <source>
        <dbReference type="ARBA" id="ARBA00022475"/>
    </source>
</evidence>
<keyword evidence="4" id="KW-0378">Hydrolase</keyword>
<dbReference type="GO" id="GO:0006508">
    <property type="term" value="P:proteolysis"/>
    <property type="evidence" value="ECO:0007669"/>
    <property type="project" value="UniProtKB-KW"/>
</dbReference>
<accession>A0A6J7I6U6</accession>
<keyword evidence="1" id="KW-1003">Cell membrane</keyword>
<name>A0A6J7I6U6_9ZZZZ</name>
<sequence>MYVVQAEGRAALGVQRWRTLLSVAWFIWILDLATKAWVVSRLSHRTSIKVIGEFFQLTYIRNSGAAFSFATGATIFLSLFGVIVVFVIIYFAPRIDSKGWSIVLGLVMGGVLGNLMDRIFREPGFMRGHVIDWMQLPHWPIFNVADSAIVCAAGLSMVLTARNISPISKKELRS</sequence>
<reference evidence="8" key="1">
    <citation type="submission" date="2020-05" db="EMBL/GenBank/DDBJ databases">
        <authorList>
            <person name="Chiriac C."/>
            <person name="Salcher M."/>
            <person name="Ghai R."/>
            <person name="Kavagutti S V."/>
        </authorList>
    </citation>
    <scope>NUCLEOTIDE SEQUENCE</scope>
</reference>
<dbReference type="GO" id="GO:0004190">
    <property type="term" value="F:aspartic-type endopeptidase activity"/>
    <property type="evidence" value="ECO:0007669"/>
    <property type="project" value="InterPro"/>
</dbReference>
<dbReference type="GO" id="GO:0016020">
    <property type="term" value="C:membrane"/>
    <property type="evidence" value="ECO:0007669"/>
    <property type="project" value="InterPro"/>
</dbReference>
<evidence type="ECO:0000256" key="6">
    <source>
        <dbReference type="ARBA" id="ARBA00023136"/>
    </source>
</evidence>
<evidence type="ECO:0000256" key="7">
    <source>
        <dbReference type="SAM" id="Phobius"/>
    </source>
</evidence>
<dbReference type="PANTHER" id="PTHR33695:SF1">
    <property type="entry name" value="LIPOPROTEIN SIGNAL PEPTIDASE"/>
    <property type="match status" value="1"/>
</dbReference>
<evidence type="ECO:0000256" key="3">
    <source>
        <dbReference type="ARBA" id="ARBA00022692"/>
    </source>
</evidence>
<feature type="transmembrane region" description="Helical" evidence="7">
    <location>
        <begin position="140"/>
        <end position="161"/>
    </location>
</feature>
<evidence type="ECO:0000256" key="2">
    <source>
        <dbReference type="ARBA" id="ARBA00022670"/>
    </source>
</evidence>
<proteinExistence type="inferred from homology"/>
<keyword evidence="6 7" id="KW-0472">Membrane</keyword>
<dbReference type="PRINTS" id="PR00781">
    <property type="entry name" value="LIPOSIGPTASE"/>
</dbReference>
<organism evidence="8">
    <name type="scientific">freshwater metagenome</name>
    <dbReference type="NCBI Taxonomy" id="449393"/>
    <lineage>
        <taxon>unclassified sequences</taxon>
        <taxon>metagenomes</taxon>
        <taxon>ecological metagenomes</taxon>
    </lineage>
</organism>
<evidence type="ECO:0000313" key="8">
    <source>
        <dbReference type="EMBL" id="CAB4926575.1"/>
    </source>
</evidence>
<dbReference type="NCBIfam" id="TIGR00077">
    <property type="entry name" value="lspA"/>
    <property type="match status" value="1"/>
</dbReference>
<feature type="transmembrane region" description="Helical" evidence="7">
    <location>
        <begin position="20"/>
        <end position="39"/>
    </location>
</feature>
<dbReference type="Pfam" id="PF01252">
    <property type="entry name" value="Peptidase_A8"/>
    <property type="match status" value="1"/>
</dbReference>
<feature type="transmembrane region" description="Helical" evidence="7">
    <location>
        <begin position="65"/>
        <end position="92"/>
    </location>
</feature>
<gene>
    <name evidence="8" type="ORF">UFOPK3684_00719</name>
</gene>
<feature type="transmembrane region" description="Helical" evidence="7">
    <location>
        <begin position="99"/>
        <end position="120"/>
    </location>
</feature>
<dbReference type="HAMAP" id="MF_00161">
    <property type="entry name" value="LspA"/>
    <property type="match status" value="1"/>
</dbReference>
<evidence type="ECO:0000256" key="4">
    <source>
        <dbReference type="ARBA" id="ARBA00022801"/>
    </source>
</evidence>
<dbReference type="AlphaFoldDB" id="A0A6J7I6U6"/>
<evidence type="ECO:0000256" key="5">
    <source>
        <dbReference type="ARBA" id="ARBA00022989"/>
    </source>
</evidence>